<sequence length="138" mass="14661">MKQISAGTGNTSPTLPARPERALDPARRRSPVGPLRAAVAQSAPEIESGFGTIIGEAPVMRSLFEAVAQVADCDATVLLIGETGTGKEMIAREIHERSARRNRRLVKLNCAALPSELVESELFGYEKGAFTGAISQSL</sequence>
<accession>A0ABX1PHW7</accession>
<dbReference type="CDD" id="cd00009">
    <property type="entry name" value="AAA"/>
    <property type="match status" value="1"/>
</dbReference>
<dbReference type="PANTHER" id="PTHR32071">
    <property type="entry name" value="TRANSCRIPTIONAL REGULATORY PROTEIN"/>
    <property type="match status" value="1"/>
</dbReference>
<feature type="domain" description="Sigma-54 factor interaction" evidence="5">
    <location>
        <begin position="53"/>
        <end position="138"/>
    </location>
</feature>
<evidence type="ECO:0000313" key="7">
    <source>
        <dbReference type="Proteomes" id="UP000615989"/>
    </source>
</evidence>
<dbReference type="PROSITE" id="PS50045">
    <property type="entry name" value="SIGMA54_INTERACT_4"/>
    <property type="match status" value="1"/>
</dbReference>
<keyword evidence="2" id="KW-0067">ATP-binding</keyword>
<dbReference type="SUPFAM" id="SSF52540">
    <property type="entry name" value="P-loop containing nucleoside triphosphate hydrolases"/>
    <property type="match status" value="1"/>
</dbReference>
<feature type="region of interest" description="Disordered" evidence="4">
    <location>
        <begin position="1"/>
        <end position="32"/>
    </location>
</feature>
<proteinExistence type="predicted"/>
<organism evidence="6 7">
    <name type="scientific">Aromatoleum anaerobium</name>
    <dbReference type="NCBI Taxonomy" id="182180"/>
    <lineage>
        <taxon>Bacteria</taxon>
        <taxon>Pseudomonadati</taxon>
        <taxon>Pseudomonadota</taxon>
        <taxon>Betaproteobacteria</taxon>
        <taxon>Rhodocyclales</taxon>
        <taxon>Rhodocyclaceae</taxon>
        <taxon>Aromatoleum</taxon>
    </lineage>
</organism>
<feature type="compositionally biased region" description="Polar residues" evidence="4">
    <location>
        <begin position="1"/>
        <end position="14"/>
    </location>
</feature>
<dbReference type="Pfam" id="PF00158">
    <property type="entry name" value="Sigma54_activat"/>
    <property type="match status" value="1"/>
</dbReference>
<comment type="caution">
    <text evidence="6">The sequence shown here is derived from an EMBL/GenBank/DDBJ whole genome shotgun (WGS) entry which is preliminary data.</text>
</comment>
<reference evidence="6" key="1">
    <citation type="submission" date="2019-12" db="EMBL/GenBank/DDBJ databases">
        <title>Comparative genomics gives insights into the taxonomy of the Azoarcus-Aromatoleum group and reveals separate origins of nif in the plant-associated Azoarcus and non-plant-associated Aromatoleum sub-groups.</title>
        <authorList>
            <person name="Lafos M."/>
            <person name="Maluk M."/>
            <person name="Batista M."/>
            <person name="Junghare M."/>
            <person name="Carmona M."/>
            <person name="Faoro H."/>
            <person name="Cruz L.M."/>
            <person name="Battistoni F."/>
            <person name="De Souza E."/>
            <person name="Pedrosa F."/>
            <person name="Chen W.-M."/>
            <person name="Poole P.S."/>
            <person name="Dixon R.A."/>
            <person name="James E.K."/>
        </authorList>
    </citation>
    <scope>NUCLEOTIDE SEQUENCE</scope>
    <source>
        <strain evidence="6">LuFRes1</strain>
    </source>
</reference>
<evidence type="ECO:0000256" key="3">
    <source>
        <dbReference type="ARBA" id="ARBA00023125"/>
    </source>
</evidence>
<dbReference type="PANTHER" id="PTHR32071:SF117">
    <property type="entry name" value="PTS-DEPENDENT DIHYDROXYACETONE KINASE OPERON REGULATORY PROTEIN-RELATED"/>
    <property type="match status" value="1"/>
</dbReference>
<keyword evidence="1" id="KW-0547">Nucleotide-binding</keyword>
<name>A0ABX1PHW7_9RHOO</name>
<gene>
    <name evidence="6" type="ORF">GO606_05065</name>
</gene>
<dbReference type="Proteomes" id="UP000615989">
    <property type="component" value="Unassembled WGS sequence"/>
</dbReference>
<evidence type="ECO:0000256" key="2">
    <source>
        <dbReference type="ARBA" id="ARBA00022840"/>
    </source>
</evidence>
<evidence type="ECO:0000256" key="4">
    <source>
        <dbReference type="SAM" id="MobiDB-lite"/>
    </source>
</evidence>
<dbReference type="Gene3D" id="3.40.50.300">
    <property type="entry name" value="P-loop containing nucleotide triphosphate hydrolases"/>
    <property type="match status" value="1"/>
</dbReference>
<dbReference type="InterPro" id="IPR002078">
    <property type="entry name" value="Sigma_54_int"/>
</dbReference>
<dbReference type="InterPro" id="IPR027417">
    <property type="entry name" value="P-loop_NTPase"/>
</dbReference>
<evidence type="ECO:0000313" key="6">
    <source>
        <dbReference type="EMBL" id="NMG24104.1"/>
    </source>
</evidence>
<keyword evidence="3" id="KW-0238">DNA-binding</keyword>
<dbReference type="PROSITE" id="PS00675">
    <property type="entry name" value="SIGMA54_INTERACT_1"/>
    <property type="match status" value="1"/>
</dbReference>
<feature type="compositionally biased region" description="Basic and acidic residues" evidence="4">
    <location>
        <begin position="18"/>
        <end position="27"/>
    </location>
</feature>
<evidence type="ECO:0000256" key="1">
    <source>
        <dbReference type="ARBA" id="ARBA00022741"/>
    </source>
</evidence>
<dbReference type="InterPro" id="IPR025662">
    <property type="entry name" value="Sigma_54_int_dom_ATP-bd_1"/>
</dbReference>
<dbReference type="EMBL" id="WTVG01000010">
    <property type="protein sequence ID" value="NMG24104.1"/>
    <property type="molecule type" value="Genomic_DNA"/>
</dbReference>
<keyword evidence="7" id="KW-1185">Reference proteome</keyword>
<protein>
    <recommendedName>
        <fullName evidence="5">Sigma-54 factor interaction domain-containing protein</fullName>
    </recommendedName>
</protein>
<evidence type="ECO:0000259" key="5">
    <source>
        <dbReference type="PROSITE" id="PS50045"/>
    </source>
</evidence>